<reference evidence="2" key="1">
    <citation type="submission" date="2023-03" db="EMBL/GenBank/DDBJ databases">
        <title>Massive genome expansion in bonnet fungi (Mycena s.s.) driven by repeated elements and novel gene families across ecological guilds.</title>
        <authorList>
            <consortium name="Lawrence Berkeley National Laboratory"/>
            <person name="Harder C.B."/>
            <person name="Miyauchi S."/>
            <person name="Viragh M."/>
            <person name="Kuo A."/>
            <person name="Thoen E."/>
            <person name="Andreopoulos B."/>
            <person name="Lu D."/>
            <person name="Skrede I."/>
            <person name="Drula E."/>
            <person name="Henrissat B."/>
            <person name="Morin E."/>
            <person name="Kohler A."/>
            <person name="Barry K."/>
            <person name="LaButti K."/>
            <person name="Morin E."/>
            <person name="Salamov A."/>
            <person name="Lipzen A."/>
            <person name="Mereny Z."/>
            <person name="Hegedus B."/>
            <person name="Baldrian P."/>
            <person name="Stursova M."/>
            <person name="Weitz H."/>
            <person name="Taylor A."/>
            <person name="Grigoriev I.V."/>
            <person name="Nagy L.G."/>
            <person name="Martin F."/>
            <person name="Kauserud H."/>
        </authorList>
    </citation>
    <scope>NUCLEOTIDE SEQUENCE</scope>
    <source>
        <strain evidence="2">9144</strain>
    </source>
</reference>
<accession>A0AAD6UT61</accession>
<protein>
    <submittedName>
        <fullName evidence="2">Uncharacterized protein</fullName>
    </submittedName>
</protein>
<name>A0AAD6UT61_9AGAR</name>
<feature type="compositionally biased region" description="Basic and acidic residues" evidence="1">
    <location>
        <begin position="63"/>
        <end position="78"/>
    </location>
</feature>
<dbReference type="AlphaFoldDB" id="A0AAD6UT61"/>
<dbReference type="Proteomes" id="UP001219525">
    <property type="component" value="Unassembled WGS sequence"/>
</dbReference>
<gene>
    <name evidence="2" type="ORF">GGX14DRAFT_405034</name>
</gene>
<feature type="region of interest" description="Disordered" evidence="1">
    <location>
        <begin position="51"/>
        <end position="118"/>
    </location>
</feature>
<evidence type="ECO:0000313" key="2">
    <source>
        <dbReference type="EMBL" id="KAJ7194071.1"/>
    </source>
</evidence>
<feature type="compositionally biased region" description="Polar residues" evidence="1">
    <location>
        <begin position="8"/>
        <end position="17"/>
    </location>
</feature>
<organism evidence="2 3">
    <name type="scientific">Mycena pura</name>
    <dbReference type="NCBI Taxonomy" id="153505"/>
    <lineage>
        <taxon>Eukaryota</taxon>
        <taxon>Fungi</taxon>
        <taxon>Dikarya</taxon>
        <taxon>Basidiomycota</taxon>
        <taxon>Agaricomycotina</taxon>
        <taxon>Agaricomycetes</taxon>
        <taxon>Agaricomycetidae</taxon>
        <taxon>Agaricales</taxon>
        <taxon>Marasmiineae</taxon>
        <taxon>Mycenaceae</taxon>
        <taxon>Mycena</taxon>
    </lineage>
</organism>
<keyword evidence="3" id="KW-1185">Reference proteome</keyword>
<feature type="region of interest" description="Disordered" evidence="1">
    <location>
        <begin position="1"/>
        <end position="22"/>
    </location>
</feature>
<evidence type="ECO:0000256" key="1">
    <source>
        <dbReference type="SAM" id="MobiDB-lite"/>
    </source>
</evidence>
<comment type="caution">
    <text evidence="2">The sequence shown here is derived from an EMBL/GenBank/DDBJ whole genome shotgun (WGS) entry which is preliminary data.</text>
</comment>
<sequence>MGKRRSQEPNQETNLSQAGMPHKVHIGRMRPEQGSTVPYVTSWQAVVALTGAPGGDRMRRRSGRSETARKFSAARDKLLSVAARAGPGAGPNDSKKSGVVAREHGNAARPRTADRAPV</sequence>
<dbReference type="EMBL" id="JARJCW010000102">
    <property type="protein sequence ID" value="KAJ7194071.1"/>
    <property type="molecule type" value="Genomic_DNA"/>
</dbReference>
<proteinExistence type="predicted"/>
<evidence type="ECO:0000313" key="3">
    <source>
        <dbReference type="Proteomes" id="UP001219525"/>
    </source>
</evidence>
<feature type="compositionally biased region" description="Basic and acidic residues" evidence="1">
    <location>
        <begin position="93"/>
        <end position="118"/>
    </location>
</feature>